<feature type="domain" description="Serine-threonine/tyrosine-protein kinase catalytic" evidence="10">
    <location>
        <begin position="1"/>
        <end position="36"/>
    </location>
</feature>
<feature type="region of interest" description="Disordered" evidence="9">
    <location>
        <begin position="153"/>
        <end position="185"/>
    </location>
</feature>
<gene>
    <name evidence="11" type="ORF">PACLA_8A004291</name>
</gene>
<feature type="compositionally biased region" description="Basic and acidic residues" evidence="9">
    <location>
        <begin position="160"/>
        <end position="177"/>
    </location>
</feature>
<dbReference type="InterPro" id="IPR050122">
    <property type="entry name" value="RTK"/>
</dbReference>
<accession>A0A7D9JWE6</accession>
<keyword evidence="2" id="KW-0812">Transmembrane</keyword>
<proteinExistence type="predicted"/>
<evidence type="ECO:0000256" key="7">
    <source>
        <dbReference type="ARBA" id="ARBA00023136"/>
    </source>
</evidence>
<evidence type="ECO:0000256" key="1">
    <source>
        <dbReference type="ARBA" id="ARBA00004370"/>
    </source>
</evidence>
<dbReference type="OrthoDB" id="5984265at2759"/>
<evidence type="ECO:0000259" key="10">
    <source>
        <dbReference type="Pfam" id="PF07714"/>
    </source>
</evidence>
<evidence type="ECO:0000256" key="2">
    <source>
        <dbReference type="ARBA" id="ARBA00022692"/>
    </source>
</evidence>
<protein>
    <submittedName>
        <fullName evidence="11">Fibroblast growth factor receptor homolog 1-like</fullName>
    </submittedName>
</protein>
<name>A0A7D9JWE6_PARCT</name>
<feature type="region of interest" description="Disordered" evidence="9">
    <location>
        <begin position="119"/>
        <end position="140"/>
    </location>
</feature>
<dbReference type="Proteomes" id="UP001152795">
    <property type="component" value="Unassembled WGS sequence"/>
</dbReference>
<keyword evidence="4" id="KW-0547">Nucleotide-binding</keyword>
<evidence type="ECO:0000313" key="11">
    <source>
        <dbReference type="EMBL" id="CAB4036663.1"/>
    </source>
</evidence>
<evidence type="ECO:0000256" key="4">
    <source>
        <dbReference type="ARBA" id="ARBA00022741"/>
    </source>
</evidence>
<dbReference type="EMBL" id="CACRXK020022275">
    <property type="protein sequence ID" value="CAB4036663.1"/>
    <property type="molecule type" value="Genomic_DNA"/>
</dbReference>
<comment type="subcellular location">
    <subcellularLocation>
        <location evidence="1">Membrane</location>
    </subcellularLocation>
</comment>
<dbReference type="Gene3D" id="1.10.510.10">
    <property type="entry name" value="Transferase(Phosphotransferase) domain 1"/>
    <property type="match status" value="1"/>
</dbReference>
<keyword evidence="12" id="KW-1185">Reference proteome</keyword>
<keyword evidence="8 11" id="KW-0675">Receptor</keyword>
<dbReference type="GO" id="GO:0005886">
    <property type="term" value="C:plasma membrane"/>
    <property type="evidence" value="ECO:0007669"/>
    <property type="project" value="TreeGrafter"/>
</dbReference>
<dbReference type="Pfam" id="PF07714">
    <property type="entry name" value="PK_Tyr_Ser-Thr"/>
    <property type="match status" value="1"/>
</dbReference>
<dbReference type="PANTHER" id="PTHR24416">
    <property type="entry name" value="TYROSINE-PROTEIN KINASE RECEPTOR"/>
    <property type="match status" value="1"/>
</dbReference>
<keyword evidence="7" id="KW-0472">Membrane</keyword>
<dbReference type="InterPro" id="IPR011009">
    <property type="entry name" value="Kinase-like_dom_sf"/>
</dbReference>
<sequence>MEPPHACPEEISKLMMKCWHEDKDSRPTFKELVEILDKIIELHTSSEGGCGYLEVQGEVMNEYLSPSEVKTPEMDPFECNSPLPPIPSPGDNENDSLLLRDQNARRGKFRFDKAIGNKGRKDSEIEKMQNDHRPEIIKDPDVMCLRGNELDGYIDTSLTGKEKERIERDLDKDRDSSEEPQPLSDYAYWKKSLV</sequence>
<evidence type="ECO:0000256" key="9">
    <source>
        <dbReference type="SAM" id="MobiDB-lite"/>
    </source>
</evidence>
<evidence type="ECO:0000256" key="8">
    <source>
        <dbReference type="ARBA" id="ARBA00023170"/>
    </source>
</evidence>
<dbReference type="GO" id="GO:0043235">
    <property type="term" value="C:receptor complex"/>
    <property type="evidence" value="ECO:0007669"/>
    <property type="project" value="TreeGrafter"/>
</dbReference>
<keyword evidence="5" id="KW-0067">ATP-binding</keyword>
<dbReference type="SUPFAM" id="SSF56112">
    <property type="entry name" value="Protein kinase-like (PK-like)"/>
    <property type="match status" value="1"/>
</dbReference>
<comment type="caution">
    <text evidence="11">The sequence shown here is derived from an EMBL/GenBank/DDBJ whole genome shotgun (WGS) entry which is preliminary data.</text>
</comment>
<organism evidence="11 12">
    <name type="scientific">Paramuricea clavata</name>
    <name type="common">Red gorgonian</name>
    <name type="synonym">Violescent sea-whip</name>
    <dbReference type="NCBI Taxonomy" id="317549"/>
    <lineage>
        <taxon>Eukaryota</taxon>
        <taxon>Metazoa</taxon>
        <taxon>Cnidaria</taxon>
        <taxon>Anthozoa</taxon>
        <taxon>Octocorallia</taxon>
        <taxon>Malacalcyonacea</taxon>
        <taxon>Plexauridae</taxon>
        <taxon>Paramuricea</taxon>
    </lineage>
</organism>
<dbReference type="GO" id="GO:0005524">
    <property type="term" value="F:ATP binding"/>
    <property type="evidence" value="ECO:0007669"/>
    <property type="project" value="UniProtKB-KW"/>
</dbReference>
<keyword evidence="3" id="KW-0732">Signal</keyword>
<evidence type="ECO:0000256" key="5">
    <source>
        <dbReference type="ARBA" id="ARBA00022840"/>
    </source>
</evidence>
<evidence type="ECO:0000313" key="12">
    <source>
        <dbReference type="Proteomes" id="UP001152795"/>
    </source>
</evidence>
<dbReference type="InterPro" id="IPR001245">
    <property type="entry name" value="Ser-Thr/Tyr_kinase_cat_dom"/>
</dbReference>
<dbReference type="GO" id="GO:0004714">
    <property type="term" value="F:transmembrane receptor protein tyrosine kinase activity"/>
    <property type="evidence" value="ECO:0007669"/>
    <property type="project" value="TreeGrafter"/>
</dbReference>
<dbReference type="GO" id="GO:0007169">
    <property type="term" value="P:cell surface receptor protein tyrosine kinase signaling pathway"/>
    <property type="evidence" value="ECO:0007669"/>
    <property type="project" value="TreeGrafter"/>
</dbReference>
<reference evidence="11" key="1">
    <citation type="submission" date="2020-04" db="EMBL/GenBank/DDBJ databases">
        <authorList>
            <person name="Alioto T."/>
            <person name="Alioto T."/>
            <person name="Gomez Garrido J."/>
        </authorList>
    </citation>
    <scope>NUCLEOTIDE SEQUENCE</scope>
    <source>
        <strain evidence="11">A484AB</strain>
    </source>
</reference>
<dbReference type="PANTHER" id="PTHR24416:SF550">
    <property type="entry name" value="FIBROBLAST GROWTH FACTOR RECEPTOR HOMOLOG 1-RELATED"/>
    <property type="match status" value="1"/>
</dbReference>
<keyword evidence="6" id="KW-1133">Transmembrane helix</keyword>
<dbReference type="AlphaFoldDB" id="A0A7D9JWE6"/>
<evidence type="ECO:0000256" key="3">
    <source>
        <dbReference type="ARBA" id="ARBA00022729"/>
    </source>
</evidence>
<evidence type="ECO:0000256" key="6">
    <source>
        <dbReference type="ARBA" id="ARBA00022989"/>
    </source>
</evidence>